<gene>
    <name evidence="1" type="ORF">OW763_05970</name>
</gene>
<evidence type="ECO:0000313" key="1">
    <source>
        <dbReference type="EMBL" id="MCY6483893.1"/>
    </source>
</evidence>
<proteinExistence type="predicted"/>
<dbReference type="Proteomes" id="UP001078443">
    <property type="component" value="Unassembled WGS sequence"/>
</dbReference>
<evidence type="ECO:0000313" key="2">
    <source>
        <dbReference type="Proteomes" id="UP001078443"/>
    </source>
</evidence>
<accession>A0ABT4D1G7</accession>
<dbReference type="InterPro" id="IPR025346">
    <property type="entry name" value="DUF4250"/>
</dbReference>
<protein>
    <submittedName>
        <fullName evidence="1">DUF4250 domain-containing protein</fullName>
    </submittedName>
</protein>
<dbReference type="Pfam" id="PF14056">
    <property type="entry name" value="DUF4250"/>
    <property type="match status" value="1"/>
</dbReference>
<dbReference type="EMBL" id="JAPQER010000002">
    <property type="protein sequence ID" value="MCY6483893.1"/>
    <property type="molecule type" value="Genomic_DNA"/>
</dbReference>
<reference evidence="1" key="1">
    <citation type="submission" date="2022-12" db="EMBL/GenBank/DDBJ databases">
        <authorList>
            <person name="Wang J."/>
        </authorList>
    </citation>
    <scope>NUCLEOTIDE SEQUENCE</scope>
    <source>
        <strain evidence="1">HY-45-18</strain>
    </source>
</reference>
<organism evidence="1 2">
    <name type="scientific">Clostridium aestuarii</name>
    <dbReference type="NCBI Taxonomy" id="338193"/>
    <lineage>
        <taxon>Bacteria</taxon>
        <taxon>Bacillati</taxon>
        <taxon>Bacillota</taxon>
        <taxon>Clostridia</taxon>
        <taxon>Eubacteriales</taxon>
        <taxon>Clostridiaceae</taxon>
        <taxon>Clostridium</taxon>
    </lineage>
</organism>
<keyword evidence="2" id="KW-1185">Reference proteome</keyword>
<sequence>MDREQLLSMDPYMLLSIVNMKLRDEFSSFKNLCDYYEIKSEEIEDKLKKIDYKYNDQTKQFIGV</sequence>
<comment type="caution">
    <text evidence="1">The sequence shown here is derived from an EMBL/GenBank/DDBJ whole genome shotgun (WGS) entry which is preliminary data.</text>
</comment>
<dbReference type="RefSeq" id="WP_268040167.1">
    <property type="nucleotide sequence ID" value="NZ_JAPQER010000002.1"/>
</dbReference>
<name>A0ABT4D1G7_9CLOT</name>